<evidence type="ECO:0000313" key="2">
    <source>
        <dbReference type="EMBL" id="SFR67676.1"/>
    </source>
</evidence>
<keyword evidence="3" id="KW-1185">Reference proteome</keyword>
<accession>A0A1I6ILT1</accession>
<gene>
    <name evidence="2" type="ORF">SAMN04488124_3390</name>
</gene>
<protein>
    <recommendedName>
        <fullName evidence="1">DUF7344 domain-containing protein</fullName>
    </recommendedName>
</protein>
<dbReference type="InterPro" id="IPR055768">
    <property type="entry name" value="DUF7344"/>
</dbReference>
<dbReference type="Proteomes" id="UP000243250">
    <property type="component" value="Unassembled WGS sequence"/>
</dbReference>
<sequence length="106" mass="11806">MSRSESARSSWNSMFDTLADATRRRVLAALTEDVTVGTDSLLDAVADDEETATRTSLHHVHLPKLERDGFVSWDRGDETVSRGPRWERAASVLDTIDYPLERTASA</sequence>
<evidence type="ECO:0000313" key="3">
    <source>
        <dbReference type="Proteomes" id="UP000243250"/>
    </source>
</evidence>
<feature type="domain" description="DUF7344" evidence="1">
    <location>
        <begin position="15"/>
        <end position="81"/>
    </location>
</feature>
<dbReference type="AlphaFoldDB" id="A0A1I6ILT1"/>
<evidence type="ECO:0000259" key="1">
    <source>
        <dbReference type="Pfam" id="PF24035"/>
    </source>
</evidence>
<proteinExistence type="predicted"/>
<reference evidence="3" key="1">
    <citation type="submission" date="2016-10" db="EMBL/GenBank/DDBJ databases">
        <authorList>
            <person name="Varghese N."/>
            <person name="Submissions S."/>
        </authorList>
    </citation>
    <scope>NUCLEOTIDE SEQUENCE [LARGE SCALE GENOMIC DNA]</scope>
    <source>
        <strain evidence="3">CGMCC 1.8711</strain>
    </source>
</reference>
<name>A0A1I6ILT1_9EURY</name>
<dbReference type="EMBL" id="FOYS01000006">
    <property type="protein sequence ID" value="SFR67676.1"/>
    <property type="molecule type" value="Genomic_DNA"/>
</dbReference>
<dbReference type="Pfam" id="PF24035">
    <property type="entry name" value="DUF7344"/>
    <property type="match status" value="1"/>
</dbReference>
<organism evidence="2 3">
    <name type="scientific">Halogeometricum limi</name>
    <dbReference type="NCBI Taxonomy" id="555875"/>
    <lineage>
        <taxon>Archaea</taxon>
        <taxon>Methanobacteriati</taxon>
        <taxon>Methanobacteriota</taxon>
        <taxon>Stenosarchaea group</taxon>
        <taxon>Halobacteria</taxon>
        <taxon>Halobacteriales</taxon>
        <taxon>Haloferacaceae</taxon>
        <taxon>Halogeometricum</taxon>
    </lineage>
</organism>
<dbReference type="InterPro" id="IPR036388">
    <property type="entry name" value="WH-like_DNA-bd_sf"/>
</dbReference>
<dbReference type="Gene3D" id="1.10.10.10">
    <property type="entry name" value="Winged helix-like DNA-binding domain superfamily/Winged helix DNA-binding domain"/>
    <property type="match status" value="1"/>
</dbReference>